<keyword evidence="1" id="KW-0812">Transmembrane</keyword>
<evidence type="ECO:0000256" key="1">
    <source>
        <dbReference type="SAM" id="Phobius"/>
    </source>
</evidence>
<dbReference type="GO" id="GO:0006974">
    <property type="term" value="P:DNA damage response"/>
    <property type="evidence" value="ECO:0007669"/>
    <property type="project" value="TreeGrafter"/>
</dbReference>
<feature type="domain" description="YiaAB two helix" evidence="2">
    <location>
        <begin position="10"/>
        <end position="51"/>
    </location>
</feature>
<comment type="caution">
    <text evidence="3">The sequence shown here is derived from an EMBL/GenBank/DDBJ whole genome shotgun (WGS) entry which is preliminary data.</text>
</comment>
<dbReference type="Pfam" id="PF05360">
    <property type="entry name" value="YiaAB"/>
    <property type="match status" value="1"/>
</dbReference>
<gene>
    <name evidence="3" type="ORF">QWU01_03580</name>
</gene>
<keyword evidence="1" id="KW-0472">Membrane</keyword>
<evidence type="ECO:0000259" key="2">
    <source>
        <dbReference type="Pfam" id="PF05360"/>
    </source>
</evidence>
<sequence>MRDILKSPRLALIVGVLLYLFFLWRACPQLEDKGYFLAILTLGIFAIVAYRQAVSPPFERLCGLVLLLAAGLLLVGVLNMPLALAYKGLSVAAWFICMYATSAYSQPSLPQIS</sequence>
<dbReference type="EMBL" id="JAUEQX010000004">
    <property type="protein sequence ID" value="MDW3775890.1"/>
    <property type="molecule type" value="Genomic_DNA"/>
</dbReference>
<feature type="transmembrane region" description="Helical" evidence="1">
    <location>
        <begin position="61"/>
        <end position="78"/>
    </location>
</feature>
<name>A0AAW9C2Y1_KLUCR</name>
<dbReference type="PANTHER" id="PTHR37290">
    <property type="entry name" value="INNER MEMBRANE PROTEIN YIAA-RELATED"/>
    <property type="match status" value="1"/>
</dbReference>
<dbReference type="AlphaFoldDB" id="A0AAW9C2Y1"/>
<reference evidence="3" key="1">
    <citation type="journal article" date="2023" name="J Glob Antimicrob Resist">
        <title>Emergence of NDM-1 and KPC-3 carbapenemases in Kluyvera cryocrescens: Investigating genetic heterogeneity and acquisition routes of blaNDM-1 in Enterobacterales species in Portugal.</title>
        <authorList>
            <person name="Loiodice M."/>
            <person name="Ribeiro M."/>
            <person name="Peixe L."/>
            <person name="Novais A."/>
        </authorList>
    </citation>
    <scope>NUCLEOTIDE SEQUENCE</scope>
    <source>
        <strain evidence="3">K629</strain>
    </source>
</reference>
<dbReference type="Proteomes" id="UP001276300">
    <property type="component" value="Unassembled WGS sequence"/>
</dbReference>
<dbReference type="InterPro" id="IPR008024">
    <property type="entry name" value="YiaAB"/>
</dbReference>
<evidence type="ECO:0000313" key="4">
    <source>
        <dbReference type="Proteomes" id="UP001276300"/>
    </source>
</evidence>
<feature type="transmembrane region" description="Helical" evidence="1">
    <location>
        <begin position="35"/>
        <end position="54"/>
    </location>
</feature>
<protein>
    <submittedName>
        <fullName evidence="3">YiaA/YiaB family inner membrane protein</fullName>
    </submittedName>
</protein>
<evidence type="ECO:0000313" key="3">
    <source>
        <dbReference type="EMBL" id="MDW3775890.1"/>
    </source>
</evidence>
<dbReference type="InterPro" id="IPR038972">
    <property type="entry name" value="YiaA-like"/>
</dbReference>
<dbReference type="RefSeq" id="WP_266028061.1">
    <property type="nucleotide sequence ID" value="NZ_CALMQG010000064.1"/>
</dbReference>
<proteinExistence type="predicted"/>
<dbReference type="PANTHER" id="PTHR37290:SF2">
    <property type="entry name" value="INNER MEMBRANE PROTEIN YIAB"/>
    <property type="match status" value="1"/>
</dbReference>
<organism evidence="3 4">
    <name type="scientific">Kluyvera cryocrescens</name>
    <name type="common">Kluyvera citrophila</name>
    <dbReference type="NCBI Taxonomy" id="580"/>
    <lineage>
        <taxon>Bacteria</taxon>
        <taxon>Pseudomonadati</taxon>
        <taxon>Pseudomonadota</taxon>
        <taxon>Gammaproteobacteria</taxon>
        <taxon>Enterobacterales</taxon>
        <taxon>Enterobacteriaceae</taxon>
        <taxon>Kluyvera</taxon>
    </lineage>
</organism>
<keyword evidence="1" id="KW-1133">Transmembrane helix</keyword>
<dbReference type="GO" id="GO:0005886">
    <property type="term" value="C:plasma membrane"/>
    <property type="evidence" value="ECO:0007669"/>
    <property type="project" value="TreeGrafter"/>
</dbReference>
<accession>A0AAW9C2Y1</accession>